<dbReference type="RefSeq" id="WP_310057146.1">
    <property type="nucleotide sequence ID" value="NZ_JAVDVQ010000008.1"/>
</dbReference>
<evidence type="ECO:0000313" key="4">
    <source>
        <dbReference type="Proteomes" id="UP001252243"/>
    </source>
</evidence>
<name>A0ABU1UD59_9MICC</name>
<evidence type="ECO:0008006" key="5">
    <source>
        <dbReference type="Google" id="ProtNLM"/>
    </source>
</evidence>
<feature type="transmembrane region" description="Helical" evidence="2">
    <location>
        <begin position="187"/>
        <end position="213"/>
    </location>
</feature>
<comment type="caution">
    <text evidence="3">The sequence shown here is derived from an EMBL/GenBank/DDBJ whole genome shotgun (WGS) entry which is preliminary data.</text>
</comment>
<organism evidence="3 4">
    <name type="scientific">Arthrobacter ginsengisoli</name>
    <dbReference type="NCBI Taxonomy" id="1356565"/>
    <lineage>
        <taxon>Bacteria</taxon>
        <taxon>Bacillati</taxon>
        <taxon>Actinomycetota</taxon>
        <taxon>Actinomycetes</taxon>
        <taxon>Micrococcales</taxon>
        <taxon>Micrococcaceae</taxon>
        <taxon>Arthrobacter</taxon>
    </lineage>
</organism>
<feature type="transmembrane region" description="Helical" evidence="2">
    <location>
        <begin position="688"/>
        <end position="712"/>
    </location>
</feature>
<evidence type="ECO:0000256" key="2">
    <source>
        <dbReference type="SAM" id="Phobius"/>
    </source>
</evidence>
<dbReference type="EMBL" id="JAVDVQ010000008">
    <property type="protein sequence ID" value="MDR7083060.1"/>
    <property type="molecule type" value="Genomic_DNA"/>
</dbReference>
<feature type="transmembrane region" description="Helical" evidence="2">
    <location>
        <begin position="134"/>
        <end position="167"/>
    </location>
</feature>
<evidence type="ECO:0000313" key="3">
    <source>
        <dbReference type="EMBL" id="MDR7083060.1"/>
    </source>
</evidence>
<feature type="transmembrane region" description="Helical" evidence="2">
    <location>
        <begin position="225"/>
        <end position="245"/>
    </location>
</feature>
<feature type="transmembrane region" description="Helical" evidence="2">
    <location>
        <begin position="431"/>
        <end position="452"/>
    </location>
</feature>
<feature type="transmembrane region" description="Helical" evidence="2">
    <location>
        <begin position="347"/>
        <end position="364"/>
    </location>
</feature>
<protein>
    <recommendedName>
        <fullName evidence="5">YfhO family protein</fullName>
    </recommendedName>
</protein>
<sequence>MIHSRRRSDLMWLAATVAAAFLGSLIPLLSNNRFYYYDDTQAGAFGIWFEIGTKLSAGEWPLFSDSAWGAGNYAAEGQWGIWNPLILLIGWLASTSANIVVFSTILKIVFLCVLAAGTFLLARSYQAKPEWSAIAGVAVTLTGFTVYIDAASWVTGLMVFSLLPLTWFGLRRMAFNGGNPIFALIPAYVLITIGYVHGTLMLVIVFVGLLLEARLTGGRRSARRLLLAGLVCGLTAMAVYLPGLLTAPVTARSGGIENTGFLTPDLTGLFTAWVPGSLPQVTGWWGGFATVPLLYVAWFLPVLTIVDYAKVKAAGRELTALWVVGLVSLALTLAPSDLGPLRFPIRIMPYVSLAVLVALSVLVSRFRVPALSRGRIIATAATVLAGLYLAWSQFPSFRVAALYGLLAAAGIAALLFFLYVPRLRTGFRGPVVLAGGVVLISMVIAAGQHLAFTSSPLPDYRMPDTPGSYSRQLPGAEGGTFIVGDPTKLGPEIWNETLASNAWYMNAAEVQNLYSPIMFANYAEDLCISSHGWTCAAAAGKLFETDPATGKVLADLLSIDTVQLLRDPDSESNEAFNGAPPGGWHEAGRSADSVVWVRDQPRLNTGQLVWSSEGTALSLVSESSREVVLRVDRMGDAPGKAVLSRLAWPGYEADGAVVSAPLRGYLLELDIPAGSAGQSVTVRFEPPGWPLVLACIILAVGATAAWSVAELVRRRRRESRAQPVSGGGETARDAVAAG</sequence>
<dbReference type="Proteomes" id="UP001252243">
    <property type="component" value="Unassembled WGS sequence"/>
</dbReference>
<feature type="region of interest" description="Disordered" evidence="1">
    <location>
        <begin position="718"/>
        <end position="738"/>
    </location>
</feature>
<feature type="transmembrane region" description="Helical" evidence="2">
    <location>
        <begin position="376"/>
        <end position="394"/>
    </location>
</feature>
<keyword evidence="4" id="KW-1185">Reference proteome</keyword>
<feature type="transmembrane region" description="Helical" evidence="2">
    <location>
        <begin position="400"/>
        <end position="419"/>
    </location>
</feature>
<feature type="transmembrane region" description="Helical" evidence="2">
    <location>
        <begin position="99"/>
        <end position="122"/>
    </location>
</feature>
<feature type="transmembrane region" description="Helical" evidence="2">
    <location>
        <begin position="284"/>
        <end position="306"/>
    </location>
</feature>
<feature type="transmembrane region" description="Helical" evidence="2">
    <location>
        <begin position="12"/>
        <end position="30"/>
    </location>
</feature>
<accession>A0ABU1UD59</accession>
<keyword evidence="2" id="KW-0812">Transmembrane</keyword>
<keyword evidence="2" id="KW-0472">Membrane</keyword>
<keyword evidence="2" id="KW-1133">Transmembrane helix</keyword>
<gene>
    <name evidence="3" type="ORF">J2X01_002350</name>
</gene>
<reference evidence="3 4" key="1">
    <citation type="submission" date="2023-07" db="EMBL/GenBank/DDBJ databases">
        <title>Sorghum-associated microbial communities from plants grown in Nebraska, USA.</title>
        <authorList>
            <person name="Schachtman D."/>
        </authorList>
    </citation>
    <scope>NUCLEOTIDE SEQUENCE [LARGE SCALE GENOMIC DNA]</scope>
    <source>
        <strain evidence="3 4">BE167</strain>
    </source>
</reference>
<feature type="transmembrane region" description="Helical" evidence="2">
    <location>
        <begin position="318"/>
        <end position="335"/>
    </location>
</feature>
<evidence type="ECO:0000256" key="1">
    <source>
        <dbReference type="SAM" id="MobiDB-lite"/>
    </source>
</evidence>
<proteinExistence type="predicted"/>